<dbReference type="EMBL" id="BPWL01000001">
    <property type="protein sequence ID" value="GJJ06550.1"/>
    <property type="molecule type" value="Genomic_DNA"/>
</dbReference>
<proteinExistence type="inferred from homology"/>
<name>A0AAV5A3S5_9AGAM</name>
<organism evidence="2 3">
    <name type="scientific">Clathrus columnatus</name>
    <dbReference type="NCBI Taxonomy" id="1419009"/>
    <lineage>
        <taxon>Eukaryota</taxon>
        <taxon>Fungi</taxon>
        <taxon>Dikarya</taxon>
        <taxon>Basidiomycota</taxon>
        <taxon>Agaricomycotina</taxon>
        <taxon>Agaricomycetes</taxon>
        <taxon>Phallomycetidae</taxon>
        <taxon>Phallales</taxon>
        <taxon>Clathraceae</taxon>
        <taxon>Clathrus</taxon>
    </lineage>
</organism>
<comment type="similarity">
    <text evidence="1">Belongs to the STXBP/unc-18/SEC1 family.</text>
</comment>
<dbReference type="PANTHER" id="PTHR11679">
    <property type="entry name" value="VESICLE PROTEIN SORTING-ASSOCIATED"/>
    <property type="match status" value="1"/>
</dbReference>
<dbReference type="GO" id="GO:0016192">
    <property type="term" value="P:vesicle-mediated transport"/>
    <property type="evidence" value="ECO:0007669"/>
    <property type="project" value="InterPro"/>
</dbReference>
<comment type="caution">
    <text evidence="2">The sequence shown here is derived from an EMBL/GenBank/DDBJ whole genome shotgun (WGS) entry which is preliminary data.</text>
</comment>
<reference evidence="2" key="1">
    <citation type="submission" date="2021-10" db="EMBL/GenBank/DDBJ databases">
        <title>De novo Genome Assembly of Clathrus columnatus (Basidiomycota, Fungi) Using Illumina and Nanopore Sequence Data.</title>
        <authorList>
            <person name="Ogiso-Tanaka E."/>
            <person name="Itagaki H."/>
            <person name="Hosoya T."/>
            <person name="Hosaka K."/>
        </authorList>
    </citation>
    <scope>NUCLEOTIDE SEQUENCE</scope>
    <source>
        <strain evidence="2">MO-923</strain>
    </source>
</reference>
<dbReference type="Pfam" id="PF00995">
    <property type="entry name" value="Sec1"/>
    <property type="match status" value="1"/>
</dbReference>
<sequence length="280" mass="30809">MSEILLPLTKTEVFNKSLEVQQNLLSSYDISAQLSAIEDLVARDAPENIVLRLLCLASLTSSGIKPKVLENIKREILQSYGYDRVALLINLASSSLLLPSPLPSKAAKFSYTQLRKQLRLVVEDQDYTPNVAADANQEEVARAEDRDISYTYSGYAPLSCRLVQCVAQKTGVLAFPGTKTTEGDDIRAHAHPIIGWKGFEDVISLIQGETVDIILQGEQSSFSAPLTKTDTMTTVVFFLGGCTYTEIAALRWMSRQTRGRKFLIATTGIINGNTLVNAFK</sequence>
<dbReference type="SUPFAM" id="SSF56815">
    <property type="entry name" value="Sec1/munc18-like (SM) proteins"/>
    <property type="match status" value="1"/>
</dbReference>
<dbReference type="AlphaFoldDB" id="A0AAV5A3S5"/>
<dbReference type="Gene3D" id="1.25.40.850">
    <property type="match status" value="1"/>
</dbReference>
<protein>
    <recommendedName>
        <fullName evidence="4">Vacuolar protein sorting-associated protein 33A</fullName>
    </recommendedName>
</protein>
<dbReference type="InterPro" id="IPR043155">
    <property type="entry name" value="VPS33_dom3b"/>
</dbReference>
<evidence type="ECO:0000256" key="1">
    <source>
        <dbReference type="ARBA" id="ARBA00009884"/>
    </source>
</evidence>
<gene>
    <name evidence="2" type="ORF">Clacol_000742</name>
</gene>
<dbReference type="InterPro" id="IPR001619">
    <property type="entry name" value="Sec1-like"/>
</dbReference>
<accession>A0AAV5A3S5</accession>
<evidence type="ECO:0008006" key="4">
    <source>
        <dbReference type="Google" id="ProtNLM"/>
    </source>
</evidence>
<evidence type="ECO:0000313" key="2">
    <source>
        <dbReference type="EMBL" id="GJJ06550.1"/>
    </source>
</evidence>
<evidence type="ECO:0000313" key="3">
    <source>
        <dbReference type="Proteomes" id="UP001050691"/>
    </source>
</evidence>
<keyword evidence="3" id="KW-1185">Reference proteome</keyword>
<dbReference type="Gene3D" id="3.40.50.1910">
    <property type="match status" value="1"/>
</dbReference>
<dbReference type="InterPro" id="IPR027482">
    <property type="entry name" value="Sec1-like_dom2"/>
</dbReference>
<dbReference type="Proteomes" id="UP001050691">
    <property type="component" value="Unassembled WGS sequence"/>
</dbReference>
<dbReference type="InterPro" id="IPR036045">
    <property type="entry name" value="Sec1-like_sf"/>
</dbReference>